<dbReference type="SUPFAM" id="SSF51445">
    <property type="entry name" value="(Trans)glycosidases"/>
    <property type="match status" value="1"/>
</dbReference>
<feature type="chain" id="PRO_5024344781" evidence="1">
    <location>
        <begin position="20"/>
        <end position="516"/>
    </location>
</feature>
<keyword evidence="3" id="KW-0378">Hydrolase</keyword>
<organism evidence="3 4">
    <name type="scientific">Rhizosphaericola mali</name>
    <dbReference type="NCBI Taxonomy" id="2545455"/>
    <lineage>
        <taxon>Bacteria</taxon>
        <taxon>Pseudomonadati</taxon>
        <taxon>Bacteroidota</taxon>
        <taxon>Chitinophagia</taxon>
        <taxon>Chitinophagales</taxon>
        <taxon>Chitinophagaceae</taxon>
        <taxon>Rhizosphaericola</taxon>
    </lineage>
</organism>
<dbReference type="PANTHER" id="PTHR42767:SF1">
    <property type="entry name" value="ENDO-BETA-1,6-GALACTANASE-LIKE DOMAIN-CONTAINING PROTEIN"/>
    <property type="match status" value="1"/>
</dbReference>
<dbReference type="PANTHER" id="PTHR42767">
    <property type="entry name" value="ENDO-BETA-1,6-GALACTANASE"/>
    <property type="match status" value="1"/>
</dbReference>
<keyword evidence="4" id="KW-1185">Reference proteome</keyword>
<dbReference type="InterPro" id="IPR013780">
    <property type="entry name" value="Glyco_hydro_b"/>
</dbReference>
<keyword evidence="3" id="KW-0326">Glycosidase</keyword>
<reference evidence="3 4" key="1">
    <citation type="submission" date="2019-09" db="EMBL/GenBank/DDBJ databases">
        <title>Complete genome sequence of Arachidicoccus sp. B3-10 isolated from apple orchard soil.</title>
        <authorList>
            <person name="Kim H.S."/>
            <person name="Han K.-I."/>
            <person name="Suh M.K."/>
            <person name="Lee K.C."/>
            <person name="Eom M.K."/>
            <person name="Kim J.-S."/>
            <person name="Kang S.W."/>
            <person name="Sin Y."/>
            <person name="Lee J.-S."/>
        </authorList>
    </citation>
    <scope>NUCLEOTIDE SEQUENCE [LARGE SCALE GENOMIC DNA]</scope>
    <source>
        <strain evidence="3 4">B3-10</strain>
    </source>
</reference>
<dbReference type="Gene3D" id="2.60.40.1180">
    <property type="entry name" value="Golgi alpha-mannosidase II"/>
    <property type="match status" value="1"/>
</dbReference>
<dbReference type="InterPro" id="IPR039743">
    <property type="entry name" value="6GAL/EXGAL"/>
</dbReference>
<dbReference type="EMBL" id="CP044016">
    <property type="protein sequence ID" value="QES89135.1"/>
    <property type="molecule type" value="Genomic_DNA"/>
</dbReference>
<evidence type="ECO:0000313" key="4">
    <source>
        <dbReference type="Proteomes" id="UP000292424"/>
    </source>
</evidence>
<dbReference type="OrthoDB" id="9806701at2"/>
<gene>
    <name evidence="3" type="ORF">E0W69_010845</name>
</gene>
<keyword evidence="1" id="KW-0732">Signal</keyword>
<feature type="domain" description="Endo-beta-1,6-galactanase-like" evidence="2">
    <location>
        <begin position="25"/>
        <end position="377"/>
    </location>
</feature>
<name>A0A5P2G131_9BACT</name>
<evidence type="ECO:0000259" key="2">
    <source>
        <dbReference type="Pfam" id="PF14587"/>
    </source>
</evidence>
<feature type="signal peptide" evidence="1">
    <location>
        <begin position="1"/>
        <end position="19"/>
    </location>
</feature>
<dbReference type="InterPro" id="IPR039514">
    <property type="entry name" value="6GAL-like"/>
</dbReference>
<dbReference type="InterPro" id="IPR017853">
    <property type="entry name" value="GH"/>
</dbReference>
<dbReference type="Proteomes" id="UP000292424">
    <property type="component" value="Chromosome"/>
</dbReference>
<proteinExistence type="predicted"/>
<dbReference type="AlphaFoldDB" id="A0A5P2G131"/>
<dbReference type="KEGG" id="arac:E0W69_010845"/>
<dbReference type="Pfam" id="PF14587">
    <property type="entry name" value="Glyco_hydr_30_2"/>
    <property type="match status" value="1"/>
</dbReference>
<dbReference type="RefSeq" id="WP_131330081.1">
    <property type="nucleotide sequence ID" value="NZ_CP044016.1"/>
</dbReference>
<protein>
    <submittedName>
        <fullName evidence="3">Beta-glycosidase</fullName>
    </submittedName>
</protein>
<dbReference type="SUPFAM" id="SSF51011">
    <property type="entry name" value="Glycosyl hydrolase domain"/>
    <property type="match status" value="1"/>
</dbReference>
<accession>A0A5P2G131</accession>
<evidence type="ECO:0000256" key="1">
    <source>
        <dbReference type="SAM" id="SignalP"/>
    </source>
</evidence>
<sequence>MFKTTLSLFLFLGIHITHAQSNSSISIEIDSKISFQRIDNIGASSAWFTEFIGKYWSEEQRENMARWLFSKKMDKDGNPEGIGLSSFRFNIGGGTTELGDSSRIKDFRKRVECFLDSNGHYDWNKQIGYLWFVKKAKAYGVKDLIAFSNTQPVFMTTNGLGFKTIKDYTSNLKTNEYGNYAQFLANILSHFAKEKIHFNYISPVNEPQWDWYNNSQEGSPWTNYEISKIVKALDSALVKNKINSKIITPEAGHLEYLYSKKGRAGEQVQMLFNRNSSLDVSKYSHVLNAAAGHSYYTDGDDSTRIAIRKNVRDTAEKYGTSYWQTEYSMLGDNYKEGKKGKVSAMDCALFLSKVIHDDFVYGNAKAWQFWNSVEPGNPDFDTRYFLLALQSSDSTFVSGKVIPTKMLWALGNYSHFILPNMHRIKAVVNNGLNEVQQAKDLMVSAFEDNKQIVVVLINYSNEEKNIHPNITNLKKYSSMTVYLTNEQHNLSKQSISTNTSELQLQPRSIYTIVIKK</sequence>
<dbReference type="Gene3D" id="3.20.20.80">
    <property type="entry name" value="Glycosidases"/>
    <property type="match status" value="1"/>
</dbReference>
<evidence type="ECO:0000313" key="3">
    <source>
        <dbReference type="EMBL" id="QES89135.1"/>
    </source>
</evidence>
<dbReference type="GO" id="GO:0004553">
    <property type="term" value="F:hydrolase activity, hydrolyzing O-glycosyl compounds"/>
    <property type="evidence" value="ECO:0007669"/>
    <property type="project" value="InterPro"/>
</dbReference>